<gene>
    <name evidence="2" type="ORF">LZC95_28630</name>
</gene>
<sequence>MKERASDDGPILFARPKQWEAWLAKHHASSAGIWVRLAKKDSGIESMTRPQAVEGALAWGWIDGQAMPGDETSWLQRFTPRRPRSPWSKINRDKAEALIASGKMKAPGLAEVERAKADGRWDAAYDSPRNASVPDDLARALAANARAAKFFETIDSANRYAILYRVQAAKKPETRASRIAQFVEMLAKHETIHAPRAKKAAKATKAPARRPAPR</sequence>
<dbReference type="Pfam" id="PF13376">
    <property type="entry name" value="OmdA"/>
    <property type="match status" value="1"/>
</dbReference>
<dbReference type="EMBL" id="CP089982">
    <property type="protein sequence ID" value="WXA90417.1"/>
    <property type="molecule type" value="Genomic_DNA"/>
</dbReference>
<accession>A0ABZ2JVP7</accession>
<organism evidence="2 3">
    <name type="scientific">Pendulispora brunnea</name>
    <dbReference type="NCBI Taxonomy" id="2905690"/>
    <lineage>
        <taxon>Bacteria</taxon>
        <taxon>Pseudomonadati</taxon>
        <taxon>Myxococcota</taxon>
        <taxon>Myxococcia</taxon>
        <taxon>Myxococcales</taxon>
        <taxon>Sorangiineae</taxon>
        <taxon>Pendulisporaceae</taxon>
        <taxon>Pendulispora</taxon>
    </lineage>
</organism>
<protein>
    <submittedName>
        <fullName evidence="2">YdeI/OmpD-associated family protein</fullName>
    </submittedName>
</protein>
<feature type="compositionally biased region" description="Basic residues" evidence="1">
    <location>
        <begin position="195"/>
        <end position="214"/>
    </location>
</feature>
<evidence type="ECO:0000256" key="1">
    <source>
        <dbReference type="SAM" id="MobiDB-lite"/>
    </source>
</evidence>
<name>A0ABZ2JVP7_9BACT</name>
<dbReference type="RefSeq" id="WP_394841029.1">
    <property type="nucleotide sequence ID" value="NZ_CP089982.1"/>
</dbReference>
<feature type="region of interest" description="Disordered" evidence="1">
    <location>
        <begin position="193"/>
        <end position="214"/>
    </location>
</feature>
<proteinExistence type="predicted"/>
<keyword evidence="3" id="KW-1185">Reference proteome</keyword>
<evidence type="ECO:0000313" key="3">
    <source>
        <dbReference type="Proteomes" id="UP001379533"/>
    </source>
</evidence>
<dbReference type="Proteomes" id="UP001379533">
    <property type="component" value="Chromosome"/>
</dbReference>
<evidence type="ECO:0000313" key="2">
    <source>
        <dbReference type="EMBL" id="WXA90417.1"/>
    </source>
</evidence>
<reference evidence="2 3" key="1">
    <citation type="submission" date="2021-12" db="EMBL/GenBank/DDBJ databases">
        <title>Discovery of the Pendulisporaceae a myxobacterial family with distinct sporulation behavior and unique specialized metabolism.</title>
        <authorList>
            <person name="Garcia R."/>
            <person name="Popoff A."/>
            <person name="Bader C.D."/>
            <person name="Loehr J."/>
            <person name="Walesch S."/>
            <person name="Walt C."/>
            <person name="Boldt J."/>
            <person name="Bunk B."/>
            <person name="Haeckl F.J.F.P.J."/>
            <person name="Gunesch A.P."/>
            <person name="Birkelbach J."/>
            <person name="Nuebel U."/>
            <person name="Pietschmann T."/>
            <person name="Bach T."/>
            <person name="Mueller R."/>
        </authorList>
    </citation>
    <scope>NUCLEOTIDE SEQUENCE [LARGE SCALE GENOMIC DNA]</scope>
    <source>
        <strain evidence="2 3">MSr12523</strain>
    </source>
</reference>